<evidence type="ECO:0000259" key="9">
    <source>
        <dbReference type="PROSITE" id="PS50109"/>
    </source>
</evidence>
<keyword evidence="5" id="KW-0418">Kinase</keyword>
<dbReference type="Pfam" id="PF00072">
    <property type="entry name" value="Response_reg"/>
    <property type="match status" value="1"/>
</dbReference>
<evidence type="ECO:0000256" key="4">
    <source>
        <dbReference type="ARBA" id="ARBA00022679"/>
    </source>
</evidence>
<dbReference type="SUPFAM" id="SSF52172">
    <property type="entry name" value="CheY-like"/>
    <property type="match status" value="1"/>
</dbReference>
<evidence type="ECO:0000256" key="8">
    <source>
        <dbReference type="SAM" id="SignalP"/>
    </source>
</evidence>
<dbReference type="Proteomes" id="UP000177583">
    <property type="component" value="Unassembled WGS sequence"/>
</dbReference>
<evidence type="ECO:0000313" key="12">
    <source>
        <dbReference type="Proteomes" id="UP000177583"/>
    </source>
</evidence>
<keyword evidence="8" id="KW-0732">Signal</keyword>
<name>A0A1F6GYU5_9PROT</name>
<dbReference type="PRINTS" id="PR00344">
    <property type="entry name" value="BCTRLSENSOR"/>
</dbReference>
<evidence type="ECO:0000313" key="11">
    <source>
        <dbReference type="EMBL" id="OGH03242.1"/>
    </source>
</evidence>
<feature type="transmembrane region" description="Helical" evidence="7">
    <location>
        <begin position="208"/>
        <end position="232"/>
    </location>
</feature>
<keyword evidence="3 6" id="KW-0597">Phosphoprotein</keyword>
<feature type="transmembrane region" description="Helical" evidence="7">
    <location>
        <begin position="276"/>
        <end position="297"/>
    </location>
</feature>
<dbReference type="AlphaFoldDB" id="A0A1F6GYU5"/>
<keyword evidence="7" id="KW-1133">Transmembrane helix</keyword>
<dbReference type="InterPro" id="IPR036890">
    <property type="entry name" value="HATPase_C_sf"/>
</dbReference>
<accession>A0A1F6GYU5</accession>
<dbReference type="Pfam" id="PF07696">
    <property type="entry name" value="7TMR-DISMED2"/>
    <property type="match status" value="1"/>
</dbReference>
<dbReference type="SUPFAM" id="SSF55874">
    <property type="entry name" value="ATPase domain of HSP90 chaperone/DNA topoisomerase II/histidine kinase"/>
    <property type="match status" value="1"/>
</dbReference>
<dbReference type="InterPro" id="IPR011623">
    <property type="entry name" value="7TMR_DISM_rcpt_extracell_dom1"/>
</dbReference>
<dbReference type="CDD" id="cd17546">
    <property type="entry name" value="REC_hyHK_CKI1_RcsC-like"/>
    <property type="match status" value="1"/>
</dbReference>
<proteinExistence type="predicted"/>
<dbReference type="CDD" id="cd00082">
    <property type="entry name" value="HisKA"/>
    <property type="match status" value="1"/>
</dbReference>
<evidence type="ECO:0000259" key="10">
    <source>
        <dbReference type="PROSITE" id="PS50110"/>
    </source>
</evidence>
<dbReference type="InterPro" id="IPR005467">
    <property type="entry name" value="His_kinase_dom"/>
</dbReference>
<dbReference type="PROSITE" id="PS50110">
    <property type="entry name" value="RESPONSE_REGULATORY"/>
    <property type="match status" value="1"/>
</dbReference>
<feature type="modified residue" description="4-aspartylphosphate" evidence="6">
    <location>
        <position position="725"/>
    </location>
</feature>
<feature type="chain" id="PRO_5009524872" description="histidine kinase" evidence="8">
    <location>
        <begin position="26"/>
        <end position="792"/>
    </location>
</feature>
<keyword evidence="7" id="KW-0472">Membrane</keyword>
<dbReference type="Pfam" id="PF07695">
    <property type="entry name" value="7TMR-DISM_7TM"/>
    <property type="match status" value="1"/>
</dbReference>
<feature type="transmembrane region" description="Helical" evidence="7">
    <location>
        <begin position="183"/>
        <end position="201"/>
    </location>
</feature>
<dbReference type="Gene3D" id="2.60.40.2380">
    <property type="match status" value="1"/>
</dbReference>
<sequence>MFLRWKSKASLGLLAFLCLVQGGFAATVELGPAVQEVALGPMAEVWVDDSGQATLEQVREGRADFRPLGQRYVNRQDARVYWYRVRLHKDPADLRDWMVKTSLATNPTRVWLVPLGTKSEAPIAAPLWRFESQFSHFLLRLDQATDWELYLRTETVVWNLNWLQLSSQQRQQELTIRQAVIQALYYGSMLVMLGYNLLLFLSIRDRLYLYYVLALATALVFHSMAVDLLAAYWLSPEAGYSPTLYSRLGFAASFPAVIAFLLFTQQMLETKRLMPWVHRLMNGLVAYSALGLLAFPWESLEFLKLAVSVPGFFMPLLSLIAGLLAWRAGQPSAKYFLVAFLLQQSAVSLFALGFWGYEPLGMDLYQNVVNTKIASVLEILLLAFALGDRYNGIKGEVIRSQREIITLGERHAQELEFKVEERTRELSLANQTKDRFFSIIAHDLRGPIGSLSVFFNEMLKQPSDLDQGMFKVVRSTTRNTHQLLEDLLGWARSQRQEIALDTEHFPVRKVVEVCFELLAGAAAQKNIPLVAGPGLDLYVAADPSMVTTVVRNLVGNAVKFSPESGQVTLSARKTDDGQVEVGVTDHGIGVPPGILDKLFKAGEKIHSQPGTNRETGSGLGLVLCAEFVAKNGGQIGVQSQVGQGSRFWFTLPQGTPSEVVPDLEDPDFLAQVGGLKVLVAEDNGLHQETTAKVLQDLGMEFQLAQNGLEAVAMAGAVRFNLVLMDIDLPGLNGLEATRRIRQHQSPAPWVLALSAYSKPELDERAEAVEFEGYINKPLSRTELLVLLRPLLA</sequence>
<evidence type="ECO:0000256" key="3">
    <source>
        <dbReference type="ARBA" id="ARBA00022553"/>
    </source>
</evidence>
<comment type="catalytic activity">
    <reaction evidence="1">
        <text>ATP + protein L-histidine = ADP + protein N-phospho-L-histidine.</text>
        <dbReference type="EC" id="2.7.13.3"/>
    </reaction>
</comment>
<gene>
    <name evidence="11" type="ORF">A2557_00775</name>
</gene>
<evidence type="ECO:0000256" key="5">
    <source>
        <dbReference type="ARBA" id="ARBA00022777"/>
    </source>
</evidence>
<feature type="domain" description="Response regulatory" evidence="10">
    <location>
        <begin position="676"/>
        <end position="791"/>
    </location>
</feature>
<evidence type="ECO:0000256" key="1">
    <source>
        <dbReference type="ARBA" id="ARBA00000085"/>
    </source>
</evidence>
<keyword evidence="4" id="KW-0808">Transferase</keyword>
<dbReference type="SMART" id="SM00448">
    <property type="entry name" value="REC"/>
    <property type="match status" value="1"/>
</dbReference>
<dbReference type="Gene3D" id="3.40.50.2300">
    <property type="match status" value="1"/>
</dbReference>
<dbReference type="GO" id="GO:0000155">
    <property type="term" value="F:phosphorelay sensor kinase activity"/>
    <property type="evidence" value="ECO:0007669"/>
    <property type="project" value="InterPro"/>
</dbReference>
<dbReference type="SUPFAM" id="SSF47384">
    <property type="entry name" value="Homodimeric domain of signal transducing histidine kinase"/>
    <property type="match status" value="1"/>
</dbReference>
<comment type="caution">
    <text evidence="11">The sequence shown here is derived from an EMBL/GenBank/DDBJ whole genome shotgun (WGS) entry which is preliminary data.</text>
</comment>
<dbReference type="InterPro" id="IPR004358">
    <property type="entry name" value="Sig_transdc_His_kin-like_C"/>
</dbReference>
<keyword evidence="7" id="KW-0812">Transmembrane</keyword>
<dbReference type="GO" id="GO:0005886">
    <property type="term" value="C:plasma membrane"/>
    <property type="evidence" value="ECO:0007669"/>
    <property type="project" value="TreeGrafter"/>
</dbReference>
<dbReference type="EMBL" id="MFNF01000018">
    <property type="protein sequence ID" value="OGH03242.1"/>
    <property type="molecule type" value="Genomic_DNA"/>
</dbReference>
<feature type="signal peptide" evidence="8">
    <location>
        <begin position="1"/>
        <end position="25"/>
    </location>
</feature>
<evidence type="ECO:0000256" key="6">
    <source>
        <dbReference type="PROSITE-ProRule" id="PRU00169"/>
    </source>
</evidence>
<evidence type="ECO:0000256" key="7">
    <source>
        <dbReference type="SAM" id="Phobius"/>
    </source>
</evidence>
<dbReference type="InterPro" id="IPR036097">
    <property type="entry name" value="HisK_dim/P_sf"/>
</dbReference>
<dbReference type="Gene3D" id="3.30.565.10">
    <property type="entry name" value="Histidine kinase-like ATPase, C-terminal domain"/>
    <property type="match status" value="1"/>
</dbReference>
<dbReference type="PANTHER" id="PTHR43047">
    <property type="entry name" value="TWO-COMPONENT HISTIDINE PROTEIN KINASE"/>
    <property type="match status" value="1"/>
</dbReference>
<dbReference type="InterPro" id="IPR011622">
    <property type="entry name" value="7TMR_DISM_rcpt_extracell_dom2"/>
</dbReference>
<organism evidence="11 12">
    <name type="scientific">Candidatus Lambdaproteobacteria bacterium RIFOXYD2_FULL_56_26</name>
    <dbReference type="NCBI Taxonomy" id="1817773"/>
    <lineage>
        <taxon>Bacteria</taxon>
        <taxon>Pseudomonadati</taxon>
        <taxon>Pseudomonadota</taxon>
        <taxon>Candidatus Lambdaproteobacteria</taxon>
    </lineage>
</organism>
<dbReference type="EC" id="2.7.13.3" evidence="2"/>
<dbReference type="Pfam" id="PF02518">
    <property type="entry name" value="HATPase_c"/>
    <property type="match status" value="1"/>
</dbReference>
<dbReference type="InterPro" id="IPR003594">
    <property type="entry name" value="HATPase_dom"/>
</dbReference>
<dbReference type="Gene3D" id="1.10.287.130">
    <property type="match status" value="1"/>
</dbReference>
<evidence type="ECO:0000256" key="2">
    <source>
        <dbReference type="ARBA" id="ARBA00012438"/>
    </source>
</evidence>
<protein>
    <recommendedName>
        <fullName evidence="2">histidine kinase</fullName>
        <ecNumber evidence="2">2.7.13.3</ecNumber>
    </recommendedName>
</protein>
<dbReference type="PANTHER" id="PTHR43047:SF72">
    <property type="entry name" value="OSMOSENSING HISTIDINE PROTEIN KINASE SLN1"/>
    <property type="match status" value="1"/>
</dbReference>
<feature type="transmembrane region" description="Helical" evidence="7">
    <location>
        <begin position="335"/>
        <end position="357"/>
    </location>
</feature>
<dbReference type="SMART" id="SM00388">
    <property type="entry name" value="HisKA"/>
    <property type="match status" value="1"/>
</dbReference>
<dbReference type="InterPro" id="IPR011006">
    <property type="entry name" value="CheY-like_superfamily"/>
</dbReference>
<feature type="transmembrane region" description="Helical" evidence="7">
    <location>
        <begin position="303"/>
        <end position="326"/>
    </location>
</feature>
<dbReference type="InterPro" id="IPR001789">
    <property type="entry name" value="Sig_transdc_resp-reg_receiver"/>
</dbReference>
<dbReference type="SMART" id="SM00387">
    <property type="entry name" value="HATPase_c"/>
    <property type="match status" value="1"/>
</dbReference>
<dbReference type="PROSITE" id="PS50109">
    <property type="entry name" value="HIS_KIN"/>
    <property type="match status" value="1"/>
</dbReference>
<reference evidence="11 12" key="1">
    <citation type="journal article" date="2016" name="Nat. Commun.">
        <title>Thousands of microbial genomes shed light on interconnected biogeochemical processes in an aquifer system.</title>
        <authorList>
            <person name="Anantharaman K."/>
            <person name="Brown C.T."/>
            <person name="Hug L.A."/>
            <person name="Sharon I."/>
            <person name="Castelle C.J."/>
            <person name="Probst A.J."/>
            <person name="Thomas B.C."/>
            <person name="Singh A."/>
            <person name="Wilkins M.J."/>
            <person name="Karaoz U."/>
            <person name="Brodie E.L."/>
            <person name="Williams K.H."/>
            <person name="Hubbard S.S."/>
            <person name="Banfield J.F."/>
        </authorList>
    </citation>
    <scope>NUCLEOTIDE SEQUENCE [LARGE SCALE GENOMIC DNA]</scope>
</reference>
<feature type="domain" description="Histidine kinase" evidence="9">
    <location>
        <begin position="439"/>
        <end position="655"/>
    </location>
</feature>
<feature type="transmembrane region" description="Helical" evidence="7">
    <location>
        <begin position="244"/>
        <end position="264"/>
    </location>
</feature>
<dbReference type="InterPro" id="IPR003661">
    <property type="entry name" value="HisK_dim/P_dom"/>
</dbReference>
<dbReference type="GO" id="GO:0009927">
    <property type="term" value="F:histidine phosphotransfer kinase activity"/>
    <property type="evidence" value="ECO:0007669"/>
    <property type="project" value="TreeGrafter"/>
</dbReference>